<dbReference type="InterPro" id="IPR016972">
    <property type="entry name" value="UCP031279"/>
</dbReference>
<dbReference type="PANTHER" id="PTHR33526">
    <property type="entry name" value="OS07G0123800 PROTEIN"/>
    <property type="match status" value="1"/>
</dbReference>
<keyword evidence="1" id="KW-1185">Reference proteome</keyword>
<sequence length="157" mass="17603">MSKKASKESKLSRYLKAPLRFLIKARDFYIKSMTEYSDRIGYGTVMGCPTGQINTVPRSYSVSSTKSGNGDDDLRELVRAASTRSLSNKVQLDLHRRQQARLSPTTGANNMPRSYSVGIGRIDEDKPCDFEEDIKVKTDVFPRSKSYAVTKGKGTFF</sequence>
<organism evidence="1 2">
    <name type="scientific">Durio zibethinus</name>
    <name type="common">Durian</name>
    <dbReference type="NCBI Taxonomy" id="66656"/>
    <lineage>
        <taxon>Eukaryota</taxon>
        <taxon>Viridiplantae</taxon>
        <taxon>Streptophyta</taxon>
        <taxon>Embryophyta</taxon>
        <taxon>Tracheophyta</taxon>
        <taxon>Spermatophyta</taxon>
        <taxon>Magnoliopsida</taxon>
        <taxon>eudicotyledons</taxon>
        <taxon>Gunneridae</taxon>
        <taxon>Pentapetalae</taxon>
        <taxon>rosids</taxon>
        <taxon>malvids</taxon>
        <taxon>Malvales</taxon>
        <taxon>Malvaceae</taxon>
        <taxon>Helicteroideae</taxon>
        <taxon>Durio</taxon>
    </lineage>
</organism>
<gene>
    <name evidence="2" type="primary">LOC111292918</name>
</gene>
<evidence type="ECO:0000313" key="1">
    <source>
        <dbReference type="Proteomes" id="UP000515121"/>
    </source>
</evidence>
<dbReference type="RefSeq" id="XP_022741293.1">
    <property type="nucleotide sequence ID" value="XM_022885558.1"/>
</dbReference>
<dbReference type="KEGG" id="dzi:111292918"/>
<evidence type="ECO:0000313" key="2">
    <source>
        <dbReference type="RefSeq" id="XP_022741293.1"/>
    </source>
</evidence>
<reference evidence="2" key="1">
    <citation type="submission" date="2025-08" db="UniProtKB">
        <authorList>
            <consortium name="RefSeq"/>
        </authorList>
    </citation>
    <scope>IDENTIFICATION</scope>
    <source>
        <tissue evidence="2">Fruit stalk</tissue>
    </source>
</reference>
<proteinExistence type="predicted"/>
<protein>
    <submittedName>
        <fullName evidence="2">Uncharacterized protein LOC111292918</fullName>
    </submittedName>
</protein>
<dbReference type="Proteomes" id="UP000515121">
    <property type="component" value="Unplaced"/>
</dbReference>
<dbReference type="OrthoDB" id="694638at2759"/>
<dbReference type="PANTHER" id="PTHR33526:SF4">
    <property type="entry name" value="OS07G0123800 PROTEIN"/>
    <property type="match status" value="1"/>
</dbReference>
<dbReference type="GeneID" id="111292918"/>
<dbReference type="PIRSF" id="PIRSF031279">
    <property type="entry name" value="UCP031279"/>
    <property type="match status" value="1"/>
</dbReference>
<name>A0A6P5YLA6_DURZI</name>
<dbReference type="AlphaFoldDB" id="A0A6P5YLA6"/>
<accession>A0A6P5YLA6</accession>